<proteinExistence type="predicted"/>
<evidence type="ECO:0000313" key="3">
    <source>
        <dbReference type="Proteomes" id="UP001054945"/>
    </source>
</evidence>
<evidence type="ECO:0000256" key="1">
    <source>
        <dbReference type="SAM" id="MobiDB-lite"/>
    </source>
</evidence>
<protein>
    <submittedName>
        <fullName evidence="2">Uncharacterized protein</fullName>
    </submittedName>
</protein>
<gene>
    <name evidence="2" type="ORF">CEXT_660951</name>
</gene>
<sequence>MPDYIRQHKSSERQIHYSRHSKTRGKPLLPNTPVPIRNSVLRILTYVSFPVASTCNPISPFLLSLSANRLFVSRKKIGPDRIQQECFRSTGVLEIE</sequence>
<accession>A0AAV4T372</accession>
<feature type="compositionally biased region" description="Basic residues" evidence="1">
    <location>
        <begin position="16"/>
        <end position="25"/>
    </location>
</feature>
<name>A0AAV4T372_CAEEX</name>
<reference evidence="2 3" key="1">
    <citation type="submission" date="2021-06" db="EMBL/GenBank/DDBJ databases">
        <title>Caerostris extrusa draft genome.</title>
        <authorList>
            <person name="Kono N."/>
            <person name="Arakawa K."/>
        </authorList>
    </citation>
    <scope>NUCLEOTIDE SEQUENCE [LARGE SCALE GENOMIC DNA]</scope>
</reference>
<dbReference type="AlphaFoldDB" id="A0AAV4T372"/>
<keyword evidence="3" id="KW-1185">Reference proteome</keyword>
<feature type="region of interest" description="Disordered" evidence="1">
    <location>
        <begin position="1"/>
        <end position="31"/>
    </location>
</feature>
<feature type="compositionally biased region" description="Basic and acidic residues" evidence="1">
    <location>
        <begin position="1"/>
        <end position="15"/>
    </location>
</feature>
<dbReference type="Proteomes" id="UP001054945">
    <property type="component" value="Unassembled WGS sequence"/>
</dbReference>
<organism evidence="2 3">
    <name type="scientific">Caerostris extrusa</name>
    <name type="common">Bark spider</name>
    <name type="synonym">Caerostris bankana</name>
    <dbReference type="NCBI Taxonomy" id="172846"/>
    <lineage>
        <taxon>Eukaryota</taxon>
        <taxon>Metazoa</taxon>
        <taxon>Ecdysozoa</taxon>
        <taxon>Arthropoda</taxon>
        <taxon>Chelicerata</taxon>
        <taxon>Arachnida</taxon>
        <taxon>Araneae</taxon>
        <taxon>Araneomorphae</taxon>
        <taxon>Entelegynae</taxon>
        <taxon>Araneoidea</taxon>
        <taxon>Araneidae</taxon>
        <taxon>Caerostris</taxon>
    </lineage>
</organism>
<evidence type="ECO:0000313" key="2">
    <source>
        <dbReference type="EMBL" id="GIY38298.1"/>
    </source>
</evidence>
<dbReference type="EMBL" id="BPLR01010285">
    <property type="protein sequence ID" value="GIY38298.1"/>
    <property type="molecule type" value="Genomic_DNA"/>
</dbReference>
<comment type="caution">
    <text evidence="2">The sequence shown here is derived from an EMBL/GenBank/DDBJ whole genome shotgun (WGS) entry which is preliminary data.</text>
</comment>